<dbReference type="Proteomes" id="UP000095209">
    <property type="component" value="Unassembled WGS sequence"/>
</dbReference>
<evidence type="ECO:0000313" key="1">
    <source>
        <dbReference type="EMBL" id="OEH91085.1"/>
    </source>
</evidence>
<dbReference type="EMBL" id="MJEH01000064">
    <property type="protein sequence ID" value="OEH91085.1"/>
    <property type="molecule type" value="Genomic_DNA"/>
</dbReference>
<reference evidence="1 2" key="1">
    <citation type="submission" date="2016-08" db="EMBL/GenBank/DDBJ databases">
        <title>Genome of Bacillus solimangrovi GH2-4.</title>
        <authorList>
            <person name="Lim S."/>
            <person name="Kim B.-C."/>
        </authorList>
    </citation>
    <scope>NUCLEOTIDE SEQUENCE [LARGE SCALE GENOMIC DNA]</scope>
    <source>
        <strain evidence="1 2">GH2-4</strain>
    </source>
</reference>
<accession>A0A1E5LAI6</accession>
<dbReference type="InterPro" id="IPR029045">
    <property type="entry name" value="ClpP/crotonase-like_dom_sf"/>
</dbReference>
<proteinExistence type="predicted"/>
<comment type="caution">
    <text evidence="1">The sequence shown here is derived from an EMBL/GenBank/DDBJ whole genome shotgun (WGS) entry which is preliminary data.</text>
</comment>
<keyword evidence="2" id="KW-1185">Reference proteome</keyword>
<dbReference type="STRING" id="1305675.BFG57_06860"/>
<dbReference type="RefSeq" id="WP_069718852.1">
    <property type="nucleotide sequence ID" value="NZ_MJEH01000064.1"/>
</dbReference>
<evidence type="ECO:0000313" key="2">
    <source>
        <dbReference type="Proteomes" id="UP000095209"/>
    </source>
</evidence>
<organism evidence="1 2">
    <name type="scientific">Bacillus solimangrovi</name>
    <dbReference type="NCBI Taxonomy" id="1305675"/>
    <lineage>
        <taxon>Bacteria</taxon>
        <taxon>Bacillati</taxon>
        <taxon>Bacillota</taxon>
        <taxon>Bacilli</taxon>
        <taxon>Bacillales</taxon>
        <taxon>Bacillaceae</taxon>
        <taxon>Bacillus</taxon>
    </lineage>
</organism>
<dbReference type="AlphaFoldDB" id="A0A1E5LAI6"/>
<dbReference type="InterPro" id="IPR001753">
    <property type="entry name" value="Enoyl-CoA_hydra/iso"/>
</dbReference>
<dbReference type="GO" id="GO:0006635">
    <property type="term" value="P:fatty acid beta-oxidation"/>
    <property type="evidence" value="ECO:0007669"/>
    <property type="project" value="TreeGrafter"/>
</dbReference>
<dbReference type="Gene3D" id="3.90.226.10">
    <property type="entry name" value="2-enoyl-CoA Hydratase, Chain A, domain 1"/>
    <property type="match status" value="1"/>
</dbReference>
<evidence type="ECO:0008006" key="3">
    <source>
        <dbReference type="Google" id="ProtNLM"/>
    </source>
</evidence>
<dbReference type="GO" id="GO:0003824">
    <property type="term" value="F:catalytic activity"/>
    <property type="evidence" value="ECO:0007669"/>
    <property type="project" value="UniProtKB-ARBA"/>
</dbReference>
<gene>
    <name evidence="1" type="ORF">BFG57_06860</name>
</gene>
<name>A0A1E5LAI6_9BACI</name>
<dbReference type="Pfam" id="PF00378">
    <property type="entry name" value="ECH_1"/>
    <property type="match status" value="1"/>
</dbReference>
<sequence>MNTNSVTVQKEAGFANVYIEHGEVNLLTNELIVELIQVIAELNQDENNRVVIFRSKNEHFFSAHLDITVINRREEGVTGTANFMQMIEDVRNMNAVTFAIVDGAARGGGNEFVMACDIAYGTENAVFAQPELNINIPPGGQGSVQAARRLGRTKALEFLLTGADMDAQTAERFGLITRYVPSKDIEQKIQQVVPPLTFLAQRDLDMIKEIVDLAIVDEVSAIKLEQQRFIEREAEDKTQYLIEKLLKHGGQTSREIKMSELLADVAADVMQEMESMNKQ</sequence>
<protein>
    <recommendedName>
        <fullName evidence="3">Enoyl-CoA hydratase</fullName>
    </recommendedName>
</protein>
<dbReference type="PANTHER" id="PTHR11941">
    <property type="entry name" value="ENOYL-COA HYDRATASE-RELATED"/>
    <property type="match status" value="1"/>
</dbReference>
<dbReference type="SUPFAM" id="SSF52096">
    <property type="entry name" value="ClpP/crotonase"/>
    <property type="match status" value="1"/>
</dbReference>
<dbReference type="PANTHER" id="PTHR11941:SF54">
    <property type="entry name" value="ENOYL-COA HYDRATASE, MITOCHONDRIAL"/>
    <property type="match status" value="1"/>
</dbReference>
<dbReference type="CDD" id="cd06558">
    <property type="entry name" value="crotonase-like"/>
    <property type="match status" value="1"/>
</dbReference>